<name>F8NP55_SERL9</name>
<evidence type="ECO:0000256" key="2">
    <source>
        <dbReference type="ARBA" id="ARBA00008203"/>
    </source>
</evidence>
<accession>F8NP55</accession>
<keyword evidence="5 11" id="KW-0732">Signal</keyword>
<proteinExistence type="inferred from homology"/>
<evidence type="ECO:0000256" key="3">
    <source>
        <dbReference type="ARBA" id="ARBA00022089"/>
    </source>
</evidence>
<feature type="chain" id="PRO_5003376157" description="Protein BIG1" evidence="11">
    <location>
        <begin position="20"/>
        <end position="287"/>
    </location>
</feature>
<sequence>MASRAIILASLFCAAGVSAFSDTSPFVAWSSHKSDVLELLPVKSALSSDALLGSIFSHNDICDYDAIVVIDQPGLRSSDLRTLPASSILARSLSSAPSSRQFQYMKHGPSSSLADVAEMISSRCGSRRIDMVPGQGAANLEEGPKHVVCMNMPHLEESVEFRKASMLDHESRISSELANIGAAFPKHLVVLTGSPVGLFSRQASGYDSPAPELNGSALQSHADFKAPAGGILKRYQLLTPALITTLLITFFVLVPIVMLGVSTLSSIQSPLRLEAPKGYNAQEKKVQ</sequence>
<dbReference type="OrthoDB" id="10029326at2759"/>
<evidence type="ECO:0000313" key="12">
    <source>
        <dbReference type="EMBL" id="EGO27139.1"/>
    </source>
</evidence>
<dbReference type="Proteomes" id="UP000008064">
    <property type="component" value="Unassembled WGS sequence"/>
</dbReference>
<evidence type="ECO:0000256" key="9">
    <source>
        <dbReference type="ARBA" id="ARBA00023316"/>
    </source>
</evidence>
<comment type="subcellular location">
    <subcellularLocation>
        <location evidence="1">Endoplasmic reticulum membrane</location>
        <topology evidence="1">Single-pass type I membrane protein</topology>
    </subcellularLocation>
</comment>
<dbReference type="GO" id="GO:0071555">
    <property type="term" value="P:cell wall organization"/>
    <property type="evidence" value="ECO:0007669"/>
    <property type="project" value="UniProtKB-KW"/>
</dbReference>
<evidence type="ECO:0000256" key="1">
    <source>
        <dbReference type="ARBA" id="ARBA00004115"/>
    </source>
</evidence>
<dbReference type="PANTHER" id="PTHR28285:SF1">
    <property type="entry name" value="PROTEIN BIG1"/>
    <property type="match status" value="1"/>
</dbReference>
<dbReference type="EMBL" id="GL945431">
    <property type="protein sequence ID" value="EGO27139.1"/>
    <property type="molecule type" value="Genomic_DNA"/>
</dbReference>
<keyword evidence="4 10" id="KW-0812">Transmembrane</keyword>
<evidence type="ECO:0000256" key="5">
    <source>
        <dbReference type="ARBA" id="ARBA00022729"/>
    </source>
</evidence>
<protein>
    <recommendedName>
        <fullName evidence="3">Protein BIG1</fullName>
    </recommendedName>
</protein>
<feature type="transmembrane region" description="Helical" evidence="10">
    <location>
        <begin position="241"/>
        <end position="264"/>
    </location>
</feature>
<gene>
    <name evidence="12" type="ORF">SERLADRAFT_366665</name>
</gene>
<dbReference type="GO" id="GO:0005789">
    <property type="term" value="C:endoplasmic reticulum membrane"/>
    <property type="evidence" value="ECO:0007669"/>
    <property type="project" value="UniProtKB-SubCell"/>
</dbReference>
<dbReference type="HOGENOM" id="CLU_083986_0_0_1"/>
<organism>
    <name type="scientific">Serpula lacrymans var. lacrymans (strain S7.9)</name>
    <name type="common">Dry rot fungus</name>
    <dbReference type="NCBI Taxonomy" id="578457"/>
    <lineage>
        <taxon>Eukaryota</taxon>
        <taxon>Fungi</taxon>
        <taxon>Dikarya</taxon>
        <taxon>Basidiomycota</taxon>
        <taxon>Agaricomycotina</taxon>
        <taxon>Agaricomycetes</taxon>
        <taxon>Agaricomycetidae</taxon>
        <taxon>Boletales</taxon>
        <taxon>Coniophorineae</taxon>
        <taxon>Serpulaceae</taxon>
        <taxon>Serpula</taxon>
    </lineage>
</organism>
<reference evidence="12" key="1">
    <citation type="submission" date="2011-04" db="EMBL/GenBank/DDBJ databases">
        <title>Evolution of plant cell wall degrading machinery underlies the functional diversity of forest fungi.</title>
        <authorList>
            <consortium name="US DOE Joint Genome Institute (JGI-PGF)"/>
            <person name="Eastwood D.C."/>
            <person name="Floudas D."/>
            <person name="Binder M."/>
            <person name="Majcherczyk A."/>
            <person name="Schneider P."/>
            <person name="Aerts A."/>
            <person name="Asiegbu F.O."/>
            <person name="Baker S.E."/>
            <person name="Barry K."/>
            <person name="Bendiksby M."/>
            <person name="Blumentritt M."/>
            <person name="Coutinho P.M."/>
            <person name="Cullen D."/>
            <person name="Cullen D."/>
            <person name="Gathman A."/>
            <person name="Goodell B."/>
            <person name="Henrissat B."/>
            <person name="Ihrmark K."/>
            <person name="Kauserud H."/>
            <person name="Kohler A."/>
            <person name="LaButti K."/>
            <person name="Lapidus A."/>
            <person name="Lavin J.L."/>
            <person name="Lee Y.-H."/>
            <person name="Lindquist E."/>
            <person name="Lilly W."/>
            <person name="Lucas S."/>
            <person name="Morin E."/>
            <person name="Murat C."/>
            <person name="Oguiza J.A."/>
            <person name="Park J."/>
            <person name="Pisabarro A.G."/>
            <person name="Riley R."/>
            <person name="Rosling A."/>
            <person name="Salamov A."/>
            <person name="Schmidt O."/>
            <person name="Schmutz J."/>
            <person name="Skrede I."/>
            <person name="Stenlid J."/>
            <person name="Wiebenga A."/>
            <person name="Xie X."/>
            <person name="Kues U."/>
            <person name="Hibbett D.S."/>
            <person name="Hoffmeister D."/>
            <person name="Hogberg N."/>
            <person name="Martin F."/>
            <person name="Grigoriev I.V."/>
            <person name="Watkinson S.C."/>
        </authorList>
    </citation>
    <scope>NUCLEOTIDE SEQUENCE</scope>
    <source>
        <strain evidence="12">S7.9</strain>
    </source>
</reference>
<dbReference type="InterPro" id="IPR037654">
    <property type="entry name" value="Big1"/>
</dbReference>
<dbReference type="AlphaFoldDB" id="F8NP55"/>
<keyword evidence="8 10" id="KW-0472">Membrane</keyword>
<dbReference type="GO" id="GO:0006078">
    <property type="term" value="P:(1-&gt;6)-beta-D-glucan biosynthetic process"/>
    <property type="evidence" value="ECO:0007669"/>
    <property type="project" value="TreeGrafter"/>
</dbReference>
<keyword evidence="7 10" id="KW-1133">Transmembrane helix</keyword>
<evidence type="ECO:0000256" key="4">
    <source>
        <dbReference type="ARBA" id="ARBA00022692"/>
    </source>
</evidence>
<evidence type="ECO:0000256" key="8">
    <source>
        <dbReference type="ARBA" id="ARBA00023136"/>
    </source>
</evidence>
<keyword evidence="9" id="KW-0961">Cell wall biogenesis/degradation</keyword>
<keyword evidence="6" id="KW-0256">Endoplasmic reticulum</keyword>
<comment type="similarity">
    <text evidence="2">Belongs to the BIG1 family.</text>
</comment>
<evidence type="ECO:0000256" key="10">
    <source>
        <dbReference type="SAM" id="Phobius"/>
    </source>
</evidence>
<dbReference type="GO" id="GO:0009272">
    <property type="term" value="P:fungal-type cell wall biogenesis"/>
    <property type="evidence" value="ECO:0007669"/>
    <property type="project" value="TreeGrafter"/>
</dbReference>
<dbReference type="KEGG" id="sla:SERLADRAFT_366665"/>
<feature type="signal peptide" evidence="11">
    <location>
        <begin position="1"/>
        <end position="19"/>
    </location>
</feature>
<dbReference type="PANTHER" id="PTHR28285">
    <property type="entry name" value="PROTEIN BIG1"/>
    <property type="match status" value="1"/>
</dbReference>
<evidence type="ECO:0000256" key="6">
    <source>
        <dbReference type="ARBA" id="ARBA00022824"/>
    </source>
</evidence>
<dbReference type="RefSeq" id="XP_007315230.1">
    <property type="nucleotide sequence ID" value="XM_007315168.1"/>
</dbReference>
<evidence type="ECO:0000256" key="11">
    <source>
        <dbReference type="SAM" id="SignalP"/>
    </source>
</evidence>
<dbReference type="GeneID" id="18810160"/>
<evidence type="ECO:0000256" key="7">
    <source>
        <dbReference type="ARBA" id="ARBA00022989"/>
    </source>
</evidence>